<dbReference type="EMBL" id="CCSD01000084">
    <property type="protein sequence ID" value="CDZ90315.1"/>
    <property type="molecule type" value="Genomic_DNA"/>
</dbReference>
<reference evidence="1 2" key="1">
    <citation type="journal article" date="2014" name="Genome Announc.">
        <title>Draft Genome Sequence of Propane- and Butane-Oxidizing Actinobacterium Rhodococcus ruber IEGM 231.</title>
        <authorList>
            <person name="Ivshina I.B."/>
            <person name="Kuyukina M.S."/>
            <person name="Krivoruchko A.V."/>
            <person name="Barbe V."/>
            <person name="Fischer C."/>
        </authorList>
    </citation>
    <scope>NUCLEOTIDE SEQUENCE [LARGE SCALE GENOMIC DNA]</scope>
</reference>
<accession>A0A098BQ08</accession>
<evidence type="ECO:0000313" key="2">
    <source>
        <dbReference type="Proteomes" id="UP000042997"/>
    </source>
</evidence>
<dbReference type="RefSeq" id="WP_269072133.1">
    <property type="nucleotide sequence ID" value="NZ_JAJNCM010000065.1"/>
</dbReference>
<protein>
    <submittedName>
        <fullName evidence="1">Uncharacterized protein</fullName>
    </submittedName>
</protein>
<name>A0A098BQ08_9NOCA</name>
<dbReference type="AlphaFoldDB" id="A0A098BQ08"/>
<organism evidence="1 2">
    <name type="scientific">Rhodococcus ruber</name>
    <dbReference type="NCBI Taxonomy" id="1830"/>
    <lineage>
        <taxon>Bacteria</taxon>
        <taxon>Bacillati</taxon>
        <taxon>Actinomycetota</taxon>
        <taxon>Actinomycetes</taxon>
        <taxon>Mycobacteriales</taxon>
        <taxon>Nocardiaceae</taxon>
        <taxon>Rhodococcus</taxon>
    </lineage>
</organism>
<proteinExistence type="predicted"/>
<evidence type="ECO:0000313" key="1">
    <source>
        <dbReference type="EMBL" id="CDZ90315.1"/>
    </source>
</evidence>
<dbReference type="Proteomes" id="UP000042997">
    <property type="component" value="Unassembled WGS sequence"/>
</dbReference>
<gene>
    <name evidence="1" type="ORF">RHRU231_700003</name>
</gene>
<sequence length="40" mass="4446">MNALDDQLEAVRAAEQAAHSLQPVRRKNIIAHPHDTPAYP</sequence>